<sequence length="110" mass="12593">MSADNTDLDPFKDDILDETESVGTQANDIHIRIQQRNGRKSLTTLQGIGKEYDLRKILKEFKREFACNGNIVEDDELGKVIQLQGDQRGKIYNFLVKNDVEPKTIKLHGF</sequence>
<evidence type="ECO:0000259" key="3">
    <source>
        <dbReference type="PROSITE" id="PS50296"/>
    </source>
</evidence>
<organism evidence="4 5">
    <name type="scientific">Schizopora paradoxa</name>
    <dbReference type="NCBI Taxonomy" id="27342"/>
    <lineage>
        <taxon>Eukaryota</taxon>
        <taxon>Fungi</taxon>
        <taxon>Dikarya</taxon>
        <taxon>Basidiomycota</taxon>
        <taxon>Agaricomycotina</taxon>
        <taxon>Agaricomycetes</taxon>
        <taxon>Hymenochaetales</taxon>
        <taxon>Schizoporaceae</taxon>
        <taxon>Schizopora</taxon>
    </lineage>
</organism>
<keyword evidence="2" id="KW-0648">Protein biosynthesis</keyword>
<feature type="domain" description="SUI1" evidence="3">
    <location>
        <begin position="29"/>
        <end position="99"/>
    </location>
</feature>
<dbReference type="PROSITE" id="PS50296">
    <property type="entry name" value="SUI1"/>
    <property type="match status" value="1"/>
</dbReference>
<keyword evidence="4" id="KW-0396">Initiation factor</keyword>
<dbReference type="FunCoup" id="A0A0H2RNT2">
    <property type="interactions" value="261"/>
</dbReference>
<gene>
    <name evidence="4" type="ORF">SCHPADRAFT_921008</name>
</gene>
<evidence type="ECO:0000256" key="1">
    <source>
        <dbReference type="ARBA" id="ARBA00005422"/>
    </source>
</evidence>
<evidence type="ECO:0000256" key="2">
    <source>
        <dbReference type="ARBA" id="ARBA00022917"/>
    </source>
</evidence>
<dbReference type="Gene3D" id="3.30.780.10">
    <property type="entry name" value="SUI1-like domain"/>
    <property type="match status" value="1"/>
</dbReference>
<dbReference type="Pfam" id="PF01253">
    <property type="entry name" value="SUI1"/>
    <property type="match status" value="1"/>
</dbReference>
<dbReference type="OrthoDB" id="10248435at2759"/>
<dbReference type="SUPFAM" id="SSF55159">
    <property type="entry name" value="eIF1-like"/>
    <property type="match status" value="1"/>
</dbReference>
<reference evidence="4 5" key="1">
    <citation type="submission" date="2015-04" db="EMBL/GenBank/DDBJ databases">
        <title>Complete genome sequence of Schizopora paradoxa KUC8140, a cosmopolitan wood degrader in East Asia.</title>
        <authorList>
            <consortium name="DOE Joint Genome Institute"/>
            <person name="Min B."/>
            <person name="Park H."/>
            <person name="Jang Y."/>
            <person name="Kim J.-J."/>
            <person name="Kim K.H."/>
            <person name="Pangilinan J."/>
            <person name="Lipzen A."/>
            <person name="Riley R."/>
            <person name="Grigoriev I.V."/>
            <person name="Spatafora J.W."/>
            <person name="Choi I.-G."/>
        </authorList>
    </citation>
    <scope>NUCLEOTIDE SEQUENCE [LARGE SCALE GENOMIC DNA]</scope>
    <source>
        <strain evidence="4 5">KUC8140</strain>
    </source>
</reference>
<dbReference type="InterPro" id="IPR001950">
    <property type="entry name" value="SUI1"/>
</dbReference>
<dbReference type="PANTHER" id="PTHR10388">
    <property type="entry name" value="EUKARYOTIC TRANSLATION INITIATION FACTOR SUI1"/>
    <property type="match status" value="1"/>
</dbReference>
<dbReference type="AlphaFoldDB" id="A0A0H2RNT2"/>
<proteinExistence type="inferred from homology"/>
<evidence type="ECO:0000313" key="5">
    <source>
        <dbReference type="Proteomes" id="UP000053477"/>
    </source>
</evidence>
<evidence type="ECO:0000313" key="4">
    <source>
        <dbReference type="EMBL" id="KLO13514.1"/>
    </source>
</evidence>
<dbReference type="PIRSF" id="PIRSF004499">
    <property type="entry name" value="SUI1_euk"/>
    <property type="match status" value="1"/>
</dbReference>
<comment type="similarity">
    <text evidence="1">Belongs to the SUI1 family.</text>
</comment>
<keyword evidence="5" id="KW-1185">Reference proteome</keyword>
<name>A0A0H2RNT2_9AGAM</name>
<dbReference type="InterPro" id="IPR036877">
    <property type="entry name" value="SUI1_dom_sf"/>
</dbReference>
<protein>
    <submittedName>
        <fullName evidence="4">Eukaryotic translation initiation factor SUI1</fullName>
    </submittedName>
</protein>
<dbReference type="InterPro" id="IPR005874">
    <property type="entry name" value="SUI1_euk"/>
</dbReference>
<dbReference type="Proteomes" id="UP000053477">
    <property type="component" value="Unassembled WGS sequence"/>
</dbReference>
<dbReference type="GO" id="GO:0003743">
    <property type="term" value="F:translation initiation factor activity"/>
    <property type="evidence" value="ECO:0007669"/>
    <property type="project" value="UniProtKB-KW"/>
</dbReference>
<dbReference type="InParanoid" id="A0A0H2RNT2"/>
<accession>A0A0H2RNT2</accession>
<dbReference type="STRING" id="27342.A0A0H2RNT2"/>
<dbReference type="EMBL" id="KQ085958">
    <property type="protein sequence ID" value="KLO13514.1"/>
    <property type="molecule type" value="Genomic_DNA"/>
</dbReference>
<dbReference type="CDD" id="cd11566">
    <property type="entry name" value="eIF1_SUI1"/>
    <property type="match status" value="1"/>
</dbReference>